<comment type="caution">
    <text evidence="4">The sequence shown here is derived from an EMBL/GenBank/DDBJ whole genome shotgun (WGS) entry which is preliminary data.</text>
</comment>
<keyword evidence="2" id="KW-0067">ATP-binding</keyword>
<dbReference type="GO" id="GO:0004715">
    <property type="term" value="F:non-membrane spanning protein tyrosine kinase activity"/>
    <property type="evidence" value="ECO:0007669"/>
    <property type="project" value="UniProtKB-EC"/>
</dbReference>
<keyword evidence="4" id="KW-0418">Kinase</keyword>
<dbReference type="EMBL" id="WMBA01000012">
    <property type="protein sequence ID" value="MTD54507.1"/>
    <property type="molecule type" value="Genomic_DNA"/>
</dbReference>
<dbReference type="AlphaFoldDB" id="A0A6N7YND6"/>
<dbReference type="RefSeq" id="WP_154756718.1">
    <property type="nucleotide sequence ID" value="NZ_WMBA01000012.1"/>
</dbReference>
<dbReference type="NCBIfam" id="TIGR01007">
    <property type="entry name" value="eps_fam"/>
    <property type="match status" value="1"/>
</dbReference>
<dbReference type="InterPro" id="IPR027417">
    <property type="entry name" value="P-loop_NTPase"/>
</dbReference>
<name>A0A6N7YND6_9PSEU</name>
<evidence type="ECO:0000256" key="2">
    <source>
        <dbReference type="ARBA" id="ARBA00022840"/>
    </source>
</evidence>
<dbReference type="GO" id="GO:0005524">
    <property type="term" value="F:ATP binding"/>
    <property type="evidence" value="ECO:0007669"/>
    <property type="project" value="UniProtKB-KW"/>
</dbReference>
<dbReference type="CDD" id="cd05387">
    <property type="entry name" value="BY-kinase"/>
    <property type="match status" value="1"/>
</dbReference>
<keyword evidence="1" id="KW-0547">Nucleotide-binding</keyword>
<evidence type="ECO:0000313" key="5">
    <source>
        <dbReference type="Proteomes" id="UP000440096"/>
    </source>
</evidence>
<feature type="region of interest" description="Disordered" evidence="3">
    <location>
        <begin position="412"/>
        <end position="460"/>
    </location>
</feature>
<dbReference type="PANTHER" id="PTHR32309">
    <property type="entry name" value="TYROSINE-PROTEIN KINASE"/>
    <property type="match status" value="1"/>
</dbReference>
<dbReference type="InterPro" id="IPR005702">
    <property type="entry name" value="Wzc-like_C"/>
</dbReference>
<dbReference type="Gene3D" id="3.40.50.300">
    <property type="entry name" value="P-loop containing nucleotide triphosphate hydrolases"/>
    <property type="match status" value="1"/>
</dbReference>
<accession>A0A6N7YND6</accession>
<sequence length="460" mass="48586">MTPHDYPRLARKRWRTILSGLLCGLCGATAFLWRSPPEYAARITIYVPASAQRTDSYAALLRTDRLGRDIAAALGPAMSGADIAGELTFSAGTTLLTVTATDRNPLQAKRIADAAGDVFTQLVTELEPPAPGMPAPAVVLAPAALPTSAVSPDWRVYVPLGALAAGCALALVREFRPRTLKSEEELVRLTETPNLAVLPADPNVPWDPLTVRERPHAPQAHVFRELRANLQFVDVDTARKVIVFAGTVPGSGTTTLLCNLAIVLATAGHRVVLVEADLARPTMAGCLGLDDGFGLTTVLAGRIAVDHALQPWAGSLFDVLAGGLIPPDPAGLLSSGRMRILLDELRCRYDMVLVEAPPLAPGTGAAVLAAAGDGALLVVRHGKTTRSRARSALRELSQAGGRLYGTVLSMVPGSKTGTTERDPQVTAPLAALQRPPVLTVNGRKRDRPNGLPRNGAGHRR</sequence>
<evidence type="ECO:0000256" key="1">
    <source>
        <dbReference type="ARBA" id="ARBA00022741"/>
    </source>
</evidence>
<dbReference type="InterPro" id="IPR050445">
    <property type="entry name" value="Bact_polysacc_biosynth/exp"/>
</dbReference>
<dbReference type="GO" id="GO:0005886">
    <property type="term" value="C:plasma membrane"/>
    <property type="evidence" value="ECO:0007669"/>
    <property type="project" value="TreeGrafter"/>
</dbReference>
<dbReference type="Proteomes" id="UP000440096">
    <property type="component" value="Unassembled WGS sequence"/>
</dbReference>
<evidence type="ECO:0000256" key="3">
    <source>
        <dbReference type="SAM" id="MobiDB-lite"/>
    </source>
</evidence>
<keyword evidence="5" id="KW-1185">Reference proteome</keyword>
<dbReference type="PANTHER" id="PTHR32309:SF13">
    <property type="entry name" value="FERRIC ENTEROBACTIN TRANSPORT PROTEIN FEPE"/>
    <property type="match status" value="1"/>
</dbReference>
<protein>
    <submittedName>
        <fullName evidence="4">Polysaccharide biosynthesis tyrosine autokinase</fullName>
        <ecNumber evidence="4">2.7.10.2</ecNumber>
    </submittedName>
</protein>
<evidence type="ECO:0000313" key="4">
    <source>
        <dbReference type="EMBL" id="MTD54507.1"/>
    </source>
</evidence>
<organism evidence="4 5">
    <name type="scientific">Amycolatopsis pithecellobii</name>
    <dbReference type="NCBI Taxonomy" id="664692"/>
    <lineage>
        <taxon>Bacteria</taxon>
        <taxon>Bacillati</taxon>
        <taxon>Actinomycetota</taxon>
        <taxon>Actinomycetes</taxon>
        <taxon>Pseudonocardiales</taxon>
        <taxon>Pseudonocardiaceae</taxon>
        <taxon>Amycolatopsis</taxon>
    </lineage>
</organism>
<proteinExistence type="predicted"/>
<reference evidence="4 5" key="1">
    <citation type="submission" date="2019-11" db="EMBL/GenBank/DDBJ databases">
        <title>Draft genome of Amycolatopsis RM579.</title>
        <authorList>
            <person name="Duangmal K."/>
            <person name="Mingma R."/>
        </authorList>
    </citation>
    <scope>NUCLEOTIDE SEQUENCE [LARGE SCALE GENOMIC DNA]</scope>
    <source>
        <strain evidence="4 5">RM579</strain>
    </source>
</reference>
<gene>
    <name evidence="4" type="ORF">GKO32_11040</name>
</gene>
<dbReference type="EC" id="2.7.10.2" evidence="4"/>
<keyword evidence="4" id="KW-0808">Transferase</keyword>
<dbReference type="OrthoDB" id="9812433at2"/>
<dbReference type="SUPFAM" id="SSF52540">
    <property type="entry name" value="P-loop containing nucleoside triphosphate hydrolases"/>
    <property type="match status" value="1"/>
</dbReference>